<evidence type="ECO:0000256" key="1">
    <source>
        <dbReference type="SAM" id="Phobius"/>
    </source>
</evidence>
<dbReference type="Gene3D" id="3.40.50.10880">
    <property type="entry name" value="Uncharacterised protein PF01937, DUF89, domain 3"/>
    <property type="match status" value="1"/>
</dbReference>
<gene>
    <name evidence="2" type="ORF">HPP92_004844</name>
</gene>
<dbReference type="AlphaFoldDB" id="A0A835RMB4"/>
<protein>
    <recommendedName>
        <fullName evidence="4">Damage-control phosphatase ARMT1-like metal-binding domain-containing protein</fullName>
    </recommendedName>
</protein>
<keyword evidence="1" id="KW-1133">Transmembrane helix</keyword>
<comment type="caution">
    <text evidence="2">The sequence shown here is derived from an EMBL/GenBank/DDBJ whole genome shotgun (WGS) entry which is preliminary data.</text>
</comment>
<dbReference type="OrthoDB" id="339900at2759"/>
<keyword evidence="3" id="KW-1185">Reference proteome</keyword>
<name>A0A835RMB4_VANPL</name>
<feature type="transmembrane region" description="Helical" evidence="1">
    <location>
        <begin position="22"/>
        <end position="45"/>
    </location>
</feature>
<evidence type="ECO:0000313" key="2">
    <source>
        <dbReference type="EMBL" id="KAG0491446.1"/>
    </source>
</evidence>
<accession>A0A835RMB4</accession>
<keyword evidence="1" id="KW-0472">Membrane</keyword>
<dbReference type="EMBL" id="JADCNL010000002">
    <property type="protein sequence ID" value="KAG0491446.1"/>
    <property type="molecule type" value="Genomic_DNA"/>
</dbReference>
<organism evidence="2 3">
    <name type="scientific">Vanilla planifolia</name>
    <name type="common">Vanilla</name>
    <dbReference type="NCBI Taxonomy" id="51239"/>
    <lineage>
        <taxon>Eukaryota</taxon>
        <taxon>Viridiplantae</taxon>
        <taxon>Streptophyta</taxon>
        <taxon>Embryophyta</taxon>
        <taxon>Tracheophyta</taxon>
        <taxon>Spermatophyta</taxon>
        <taxon>Magnoliopsida</taxon>
        <taxon>Liliopsida</taxon>
        <taxon>Asparagales</taxon>
        <taxon>Orchidaceae</taxon>
        <taxon>Vanilloideae</taxon>
        <taxon>Vanilleae</taxon>
        <taxon>Vanilla</taxon>
    </lineage>
</organism>
<dbReference type="InterPro" id="IPR036075">
    <property type="entry name" value="ARMT-1-like_metal-bd_sf"/>
</dbReference>
<evidence type="ECO:0000313" key="3">
    <source>
        <dbReference type="Proteomes" id="UP000636800"/>
    </source>
</evidence>
<dbReference type="Proteomes" id="UP000636800">
    <property type="component" value="Chromosome 2"/>
</dbReference>
<reference evidence="2 3" key="1">
    <citation type="journal article" date="2020" name="Nat. Food">
        <title>A phased Vanilla planifolia genome enables genetic improvement of flavour and production.</title>
        <authorList>
            <person name="Hasing T."/>
            <person name="Tang H."/>
            <person name="Brym M."/>
            <person name="Khazi F."/>
            <person name="Huang T."/>
            <person name="Chambers A.H."/>
        </authorList>
    </citation>
    <scope>NUCLEOTIDE SEQUENCE [LARGE SCALE GENOMIC DNA]</scope>
    <source>
        <tissue evidence="2">Leaf</tissue>
    </source>
</reference>
<proteinExistence type="predicted"/>
<keyword evidence="1" id="KW-0812">Transmembrane</keyword>
<sequence length="126" mass="13442">MGKEHPPYKRALMFVDNSGADIILGICFLCYVSCFALELSIVTSLNESCRSWRLLFDAMVDMEDELKDNVTSVPLMAVESGCGGPCIDFRQVSSELAAAAKGSDLLVSSTVIVLDLSNDGNDGGIG</sequence>
<dbReference type="SUPFAM" id="SSF111321">
    <property type="entry name" value="AF1104-like"/>
    <property type="match status" value="1"/>
</dbReference>
<evidence type="ECO:0008006" key="4">
    <source>
        <dbReference type="Google" id="ProtNLM"/>
    </source>
</evidence>